<dbReference type="Gene3D" id="3.30.559.30">
    <property type="entry name" value="Nonribosomal peptide synthetase, condensation domain"/>
    <property type="match status" value="1"/>
</dbReference>
<keyword evidence="3" id="KW-1185">Reference proteome</keyword>
<dbReference type="InterPro" id="IPR001242">
    <property type="entry name" value="Condensation_dom"/>
</dbReference>
<reference evidence="2 3" key="1">
    <citation type="submission" date="2020-08" db="EMBL/GenBank/DDBJ databases">
        <title>Genomic Encyclopedia of Type Strains, Phase III (KMG-III): the genomes of soil and plant-associated and newly described type strains.</title>
        <authorList>
            <person name="Whitman W."/>
        </authorList>
    </citation>
    <scope>NUCLEOTIDE SEQUENCE [LARGE SCALE GENOMIC DNA]</scope>
    <source>
        <strain evidence="2 3">CECT 8640</strain>
    </source>
</reference>
<evidence type="ECO:0000313" key="3">
    <source>
        <dbReference type="Proteomes" id="UP000547510"/>
    </source>
</evidence>
<gene>
    <name evidence="2" type="ORF">FHS29_000292</name>
</gene>
<dbReference type="PANTHER" id="PTHR45527:SF1">
    <property type="entry name" value="FATTY ACID SYNTHASE"/>
    <property type="match status" value="1"/>
</dbReference>
<dbReference type="Gene3D" id="3.30.559.10">
    <property type="entry name" value="Chloramphenicol acetyltransferase-like domain"/>
    <property type="match status" value="1"/>
</dbReference>
<dbReference type="GO" id="GO:0005829">
    <property type="term" value="C:cytosol"/>
    <property type="evidence" value="ECO:0007669"/>
    <property type="project" value="TreeGrafter"/>
</dbReference>
<organism evidence="2 3">
    <name type="scientific">Saccharothrix tamanrassetensis</name>
    <dbReference type="NCBI Taxonomy" id="1051531"/>
    <lineage>
        <taxon>Bacteria</taxon>
        <taxon>Bacillati</taxon>
        <taxon>Actinomycetota</taxon>
        <taxon>Actinomycetes</taxon>
        <taxon>Pseudonocardiales</taxon>
        <taxon>Pseudonocardiaceae</taxon>
        <taxon>Saccharothrix</taxon>
    </lineage>
</organism>
<proteinExistence type="predicted"/>
<dbReference type="GO" id="GO:0008610">
    <property type="term" value="P:lipid biosynthetic process"/>
    <property type="evidence" value="ECO:0007669"/>
    <property type="project" value="UniProtKB-ARBA"/>
</dbReference>
<dbReference type="PANTHER" id="PTHR45527">
    <property type="entry name" value="NONRIBOSOMAL PEPTIDE SYNTHETASE"/>
    <property type="match status" value="1"/>
</dbReference>
<dbReference type="GO" id="GO:0009239">
    <property type="term" value="P:enterobactin biosynthetic process"/>
    <property type="evidence" value="ECO:0007669"/>
    <property type="project" value="TreeGrafter"/>
</dbReference>
<name>A0A841C5B6_9PSEU</name>
<dbReference type="GO" id="GO:0047527">
    <property type="term" value="F:2,3-dihydroxybenzoate-serine ligase activity"/>
    <property type="evidence" value="ECO:0007669"/>
    <property type="project" value="TreeGrafter"/>
</dbReference>
<evidence type="ECO:0000313" key="2">
    <source>
        <dbReference type="EMBL" id="MBB5953722.1"/>
    </source>
</evidence>
<comment type="caution">
    <text evidence="2">The sequence shown here is derived from an EMBL/GenBank/DDBJ whole genome shotgun (WGS) entry which is preliminary data.</text>
</comment>
<dbReference type="GO" id="GO:0043041">
    <property type="term" value="P:amino acid activation for nonribosomal peptide biosynthetic process"/>
    <property type="evidence" value="ECO:0007669"/>
    <property type="project" value="TreeGrafter"/>
</dbReference>
<dbReference type="RefSeq" id="WP_184687466.1">
    <property type="nucleotide sequence ID" value="NZ_JACHJN010000001.1"/>
</dbReference>
<dbReference type="GO" id="GO:0009366">
    <property type="term" value="C:enterobactin synthetase complex"/>
    <property type="evidence" value="ECO:0007669"/>
    <property type="project" value="TreeGrafter"/>
</dbReference>
<protein>
    <recommendedName>
        <fullName evidence="1">Condensation domain-containing protein</fullName>
    </recommendedName>
</protein>
<dbReference type="GO" id="GO:0031177">
    <property type="term" value="F:phosphopantetheine binding"/>
    <property type="evidence" value="ECO:0007669"/>
    <property type="project" value="TreeGrafter"/>
</dbReference>
<accession>A0A841C5B6</accession>
<dbReference type="SUPFAM" id="SSF52777">
    <property type="entry name" value="CoA-dependent acyltransferases"/>
    <property type="match status" value="2"/>
</dbReference>
<dbReference type="InterPro" id="IPR023213">
    <property type="entry name" value="CAT-like_dom_sf"/>
</dbReference>
<dbReference type="Proteomes" id="UP000547510">
    <property type="component" value="Unassembled WGS sequence"/>
</dbReference>
<evidence type="ECO:0000259" key="1">
    <source>
        <dbReference type="Pfam" id="PF00668"/>
    </source>
</evidence>
<sequence>MHRLSACYSGERERSGPLAFGHANILRAITVDDDPTRNNLAMVFPVPDLPPAEVVGFVEVLLRRHESLRTTYRLGPEVTQHVAGSGELLVELVEADGDARATAERTAKRFRGRWFDLQEAPPLRVAVVTVDGVARHLVWVVSHTAMDVATCEILLREWSALTAGRELPPAGPQPLDVVEFEQKPFVRRLAQASARYWEARLREVPQAMFPVPAAKTSAKTDWHHPGLRIRSRAVMAHLAAVSERTAASASTILLAAVNALVCHRTGQSTCVTTSLYGNRAFQQLADLFGTISQDALLSVPVPETGTFDELVHDVRAQSLAAYRAAWYDPAVVWDVITRVTAERGASYARDVVFNDMSPLTGTGDVERSALNRLPWVWIPGGTDLETDDAELDASLEWLPPENVPSRFVVYVYRLDEELDVTFLVDPVCLDRDEVTEFGRALLRLLRAAAERDLPLKEVAGSTALRPVTRGEGWYPADSCWIEIDAVRGLLADVLGDRPHFVEAVPDEAAGYRLVCYLTGPADPEDVHRQCVERLPGRVTAITPHEYVVCASPPDDPADAGGWRARLVVSSSSGRGGPR</sequence>
<feature type="domain" description="Condensation" evidence="1">
    <location>
        <begin position="58"/>
        <end position="327"/>
    </location>
</feature>
<dbReference type="EMBL" id="JACHJN010000001">
    <property type="protein sequence ID" value="MBB5953722.1"/>
    <property type="molecule type" value="Genomic_DNA"/>
</dbReference>
<dbReference type="AlphaFoldDB" id="A0A841C5B6"/>
<dbReference type="Pfam" id="PF00668">
    <property type="entry name" value="Condensation"/>
    <property type="match status" value="1"/>
</dbReference>